<feature type="compositionally biased region" description="Low complexity" evidence="1">
    <location>
        <begin position="423"/>
        <end position="440"/>
    </location>
</feature>
<dbReference type="KEGG" id="ngr:NAEGRDRAFT_52405"/>
<dbReference type="EMBL" id="GG738899">
    <property type="protein sequence ID" value="EFC39544.1"/>
    <property type="molecule type" value="Genomic_DNA"/>
</dbReference>
<dbReference type="InParanoid" id="D2VUP9"/>
<evidence type="ECO:0000313" key="2">
    <source>
        <dbReference type="EMBL" id="EFC39544.1"/>
    </source>
</evidence>
<feature type="region of interest" description="Disordered" evidence="1">
    <location>
        <begin position="221"/>
        <end position="241"/>
    </location>
</feature>
<dbReference type="GeneID" id="8850921"/>
<dbReference type="RefSeq" id="XP_002672288.1">
    <property type="nucleotide sequence ID" value="XM_002672242.1"/>
</dbReference>
<proteinExistence type="predicted"/>
<evidence type="ECO:0000313" key="3">
    <source>
        <dbReference type="Proteomes" id="UP000006671"/>
    </source>
</evidence>
<feature type="compositionally biased region" description="Polar residues" evidence="1">
    <location>
        <begin position="225"/>
        <end position="241"/>
    </location>
</feature>
<dbReference type="OrthoDB" id="10446109at2759"/>
<dbReference type="VEuPathDB" id="AmoebaDB:NAEGRDRAFT_52405"/>
<dbReference type="OMA" id="DEHELLY"/>
<dbReference type="AlphaFoldDB" id="D2VUP9"/>
<dbReference type="Proteomes" id="UP000006671">
    <property type="component" value="Unassembled WGS sequence"/>
</dbReference>
<keyword evidence="3" id="KW-1185">Reference proteome</keyword>
<feature type="compositionally biased region" description="Basic and acidic residues" evidence="1">
    <location>
        <begin position="345"/>
        <end position="385"/>
    </location>
</feature>
<reference evidence="2 3" key="1">
    <citation type="journal article" date="2010" name="Cell">
        <title>The genome of Naegleria gruberi illuminates early eukaryotic versatility.</title>
        <authorList>
            <person name="Fritz-Laylin L.K."/>
            <person name="Prochnik S.E."/>
            <person name="Ginger M.L."/>
            <person name="Dacks J.B."/>
            <person name="Carpenter M.L."/>
            <person name="Field M.C."/>
            <person name="Kuo A."/>
            <person name="Paredez A."/>
            <person name="Chapman J."/>
            <person name="Pham J."/>
            <person name="Shu S."/>
            <person name="Neupane R."/>
            <person name="Cipriano M."/>
            <person name="Mancuso J."/>
            <person name="Tu H."/>
            <person name="Salamov A."/>
            <person name="Lindquist E."/>
            <person name="Shapiro H."/>
            <person name="Lucas S."/>
            <person name="Grigoriev I.V."/>
            <person name="Cande W.Z."/>
            <person name="Fulton C."/>
            <person name="Rokhsar D.S."/>
            <person name="Dawson S.C."/>
        </authorList>
    </citation>
    <scope>NUCLEOTIDE SEQUENCE [LARGE SCALE GENOMIC DNA]</scope>
    <source>
        <strain evidence="2 3">NEG-M</strain>
    </source>
</reference>
<name>D2VUP9_NAEGR</name>
<protein>
    <submittedName>
        <fullName evidence="2">Predicted protein</fullName>
    </submittedName>
</protein>
<feature type="compositionally biased region" description="Low complexity" evidence="1">
    <location>
        <begin position="148"/>
        <end position="158"/>
    </location>
</feature>
<feature type="compositionally biased region" description="Low complexity" evidence="1">
    <location>
        <begin position="386"/>
        <end position="408"/>
    </location>
</feature>
<gene>
    <name evidence="2" type="ORF">NAEGRDRAFT_52405</name>
</gene>
<sequence length="496" mass="56401">MLSASSVLMNVLENQSTPSIREEQLSLNNAEVLSLGDSSPRSTISSSLIEIEENSEYQNSRIQTNTSFHFQNHQDSDQEEESDDEFNQLVLIEHSYNDEESKDENEELNFNQQHELTKLSPPKSKPLKTNAEFRTSTTVQHQPKENSSFRSSFSSSRSNLLKGNTTTTLVRNSTSSSLNGSFGFGSSASRFSLDHTSSSSKSKAKSSPSFKRDLELENELLGQHNRPTTPTNSKSVRSASPISKTISEEAIYTPPSDLSSITLKDKKEIEKTVERLKVRQRYLEDRVKRESTPPKRIVPPKPRVYTSSERVVTKPLYESNPILTLTQLQNSLEVEKRKKRIEDKRRELQESKNMRAKAIRDEKQRRETFLKEDSILSRPIPEIKRPSTPSLTRRSTTPTNSSKRPSSSFAERPKSSISIETVKPQQKTISSTSQTMKSSSRIVPKDTFSKQNSFLSDSSYRSQKDVKDFNALLKEQEKLLNNIRELKNKIQPTSKK</sequence>
<evidence type="ECO:0000256" key="1">
    <source>
        <dbReference type="SAM" id="MobiDB-lite"/>
    </source>
</evidence>
<organism evidence="3">
    <name type="scientific">Naegleria gruberi</name>
    <name type="common">Amoeba</name>
    <dbReference type="NCBI Taxonomy" id="5762"/>
    <lineage>
        <taxon>Eukaryota</taxon>
        <taxon>Discoba</taxon>
        <taxon>Heterolobosea</taxon>
        <taxon>Tetramitia</taxon>
        <taxon>Eutetramitia</taxon>
        <taxon>Vahlkampfiidae</taxon>
        <taxon>Naegleria</taxon>
    </lineage>
</organism>
<feature type="region of interest" description="Disordered" evidence="1">
    <location>
        <begin position="345"/>
        <end position="454"/>
    </location>
</feature>
<accession>D2VUP9</accession>
<feature type="region of interest" description="Disordered" evidence="1">
    <location>
        <begin position="134"/>
        <end position="181"/>
    </location>
</feature>
<feature type="compositionally biased region" description="Polar residues" evidence="1">
    <location>
        <begin position="159"/>
        <end position="172"/>
    </location>
</feature>